<keyword evidence="1" id="KW-1003">Cell membrane</keyword>
<dbReference type="EMBL" id="SKFH01000006">
    <property type="protein sequence ID" value="TCZ73516.1"/>
    <property type="molecule type" value="Genomic_DNA"/>
</dbReference>
<dbReference type="SUPFAM" id="SSF53300">
    <property type="entry name" value="vWA-like"/>
    <property type="match status" value="1"/>
</dbReference>
<feature type="transmembrane region" description="Helical" evidence="5">
    <location>
        <begin position="58"/>
        <end position="78"/>
    </location>
</feature>
<dbReference type="SMART" id="SM00327">
    <property type="entry name" value="VWA"/>
    <property type="match status" value="1"/>
</dbReference>
<dbReference type="Gene3D" id="3.40.50.410">
    <property type="entry name" value="von Willebrand factor, type A domain"/>
    <property type="match status" value="1"/>
</dbReference>
<dbReference type="RefSeq" id="WP_131851244.1">
    <property type="nucleotide sequence ID" value="NZ_SKFH01000006.1"/>
</dbReference>
<keyword evidence="3 5" id="KW-1133">Transmembrane helix</keyword>
<feature type="domain" description="VWFA" evidence="6">
    <location>
        <begin position="95"/>
        <end position="282"/>
    </location>
</feature>
<gene>
    <name evidence="7" type="ORF">E0486_06020</name>
</gene>
<dbReference type="PANTHER" id="PTHR22550:SF5">
    <property type="entry name" value="LEUCINE ZIPPER PROTEIN 4"/>
    <property type="match status" value="1"/>
</dbReference>
<evidence type="ECO:0000313" key="8">
    <source>
        <dbReference type="Proteomes" id="UP000295164"/>
    </source>
</evidence>
<keyword evidence="4 5" id="KW-0472">Membrane</keyword>
<evidence type="ECO:0000313" key="7">
    <source>
        <dbReference type="EMBL" id="TCZ73516.1"/>
    </source>
</evidence>
<feature type="transmembrane region" description="Helical" evidence="5">
    <location>
        <begin position="302"/>
        <end position="323"/>
    </location>
</feature>
<keyword evidence="8" id="KW-1185">Reference proteome</keyword>
<organism evidence="7 8">
    <name type="scientific">Flaviaesturariibacter aridisoli</name>
    <dbReference type="NCBI Taxonomy" id="2545761"/>
    <lineage>
        <taxon>Bacteria</taxon>
        <taxon>Pseudomonadati</taxon>
        <taxon>Bacteroidota</taxon>
        <taxon>Chitinophagia</taxon>
        <taxon>Chitinophagales</taxon>
        <taxon>Chitinophagaceae</taxon>
        <taxon>Flaviaestuariibacter</taxon>
    </lineage>
</organism>
<evidence type="ECO:0000256" key="3">
    <source>
        <dbReference type="ARBA" id="ARBA00022989"/>
    </source>
</evidence>
<dbReference type="InterPro" id="IPR050768">
    <property type="entry name" value="UPF0353/GerABKA_families"/>
</dbReference>
<dbReference type="Pfam" id="PF13519">
    <property type="entry name" value="VWA_2"/>
    <property type="match status" value="1"/>
</dbReference>
<dbReference type="InterPro" id="IPR002035">
    <property type="entry name" value="VWF_A"/>
</dbReference>
<sequence length="328" mass="36291">MIYDWLQQLSFAYTWVLPFLGLVPVLAILWTRSRQGRRPALRVSTAAVFRVRSAKAGWLFLLPLLRTLAGLLLVAALARPQVRDVQKRFQGNGISIVLCMDVSGSMATPDFTPYRLAVAKEVAMDFVRARPVDQIGLVVFAGESFTQFPISTDHEALLEQIKSLRPDMLQRGTLIGEGLANSVARLKDVPGKSKVVVLLTDGSEEAPPTRIIDPETAIGIARAKGVKVYTIGLNSGTIMAPDGQRPAPGIDEGLLQRMAAATGGAYFRARDKQALEGVYARINVLEKSDVQVVNRTRYHEEYHWFLLGALFFLLLEGLLRYTLFRTLP</sequence>
<dbReference type="PROSITE" id="PS50234">
    <property type="entry name" value="VWFA"/>
    <property type="match status" value="1"/>
</dbReference>
<dbReference type="InterPro" id="IPR036465">
    <property type="entry name" value="vWFA_dom_sf"/>
</dbReference>
<dbReference type="PRINTS" id="PR00453">
    <property type="entry name" value="VWFADOMAIN"/>
</dbReference>
<dbReference type="Proteomes" id="UP000295164">
    <property type="component" value="Unassembled WGS sequence"/>
</dbReference>
<evidence type="ECO:0000256" key="5">
    <source>
        <dbReference type="SAM" id="Phobius"/>
    </source>
</evidence>
<dbReference type="OrthoDB" id="6206554at2"/>
<proteinExistence type="predicted"/>
<protein>
    <submittedName>
        <fullName evidence="7">VWA domain-containing protein</fullName>
    </submittedName>
</protein>
<name>A0A4R4E240_9BACT</name>
<evidence type="ECO:0000256" key="4">
    <source>
        <dbReference type="ARBA" id="ARBA00023136"/>
    </source>
</evidence>
<feature type="transmembrane region" description="Helical" evidence="5">
    <location>
        <begin position="12"/>
        <end position="31"/>
    </location>
</feature>
<dbReference type="AlphaFoldDB" id="A0A4R4E240"/>
<comment type="caution">
    <text evidence="7">The sequence shown here is derived from an EMBL/GenBank/DDBJ whole genome shotgun (WGS) entry which is preliminary data.</text>
</comment>
<reference evidence="7 8" key="1">
    <citation type="submission" date="2019-03" db="EMBL/GenBank/DDBJ databases">
        <authorList>
            <person name="Kim M.K.M."/>
        </authorList>
    </citation>
    <scope>NUCLEOTIDE SEQUENCE [LARGE SCALE GENOMIC DNA]</scope>
    <source>
        <strain evidence="7 8">17J68-15</strain>
    </source>
</reference>
<keyword evidence="2 5" id="KW-0812">Transmembrane</keyword>
<evidence type="ECO:0000256" key="2">
    <source>
        <dbReference type="ARBA" id="ARBA00022692"/>
    </source>
</evidence>
<accession>A0A4R4E240</accession>
<dbReference type="PANTHER" id="PTHR22550">
    <property type="entry name" value="SPORE GERMINATION PROTEIN"/>
    <property type="match status" value="1"/>
</dbReference>
<evidence type="ECO:0000256" key="1">
    <source>
        <dbReference type="ARBA" id="ARBA00022475"/>
    </source>
</evidence>
<evidence type="ECO:0000259" key="6">
    <source>
        <dbReference type="PROSITE" id="PS50234"/>
    </source>
</evidence>